<evidence type="ECO:0000313" key="3">
    <source>
        <dbReference type="Proteomes" id="UP000215914"/>
    </source>
</evidence>
<reference evidence="1" key="3">
    <citation type="submission" date="2020-06" db="EMBL/GenBank/DDBJ databases">
        <title>Helianthus annuus Genome sequencing and assembly Release 2.</title>
        <authorList>
            <person name="Gouzy J."/>
            <person name="Langlade N."/>
            <person name="Munos S."/>
        </authorList>
    </citation>
    <scope>NUCLEOTIDE SEQUENCE</scope>
    <source>
        <tissue evidence="1">Leaves</tissue>
    </source>
</reference>
<protein>
    <submittedName>
        <fullName evidence="2">Uncharacterized protein</fullName>
    </submittedName>
</protein>
<sequence length="80" mass="9080">MEPIKSNHLLNQYPPLDLTEIKSQPLKLTKITTLMAVQGSFSAGDFDPHYSAHDFQNLLQTWVVLSPKRCHSPPTFSSVW</sequence>
<dbReference type="InParanoid" id="A0A251S0F2"/>
<name>A0A251S0F2_HELAN</name>
<proteinExistence type="predicted"/>
<keyword evidence="3" id="KW-1185">Reference proteome</keyword>
<reference evidence="2" key="2">
    <citation type="submission" date="2017-02" db="EMBL/GenBank/DDBJ databases">
        <title>Sunflower complete genome.</title>
        <authorList>
            <person name="Langlade N."/>
            <person name="Munos S."/>
        </authorList>
    </citation>
    <scope>NUCLEOTIDE SEQUENCE [LARGE SCALE GENOMIC DNA]</scope>
    <source>
        <tissue evidence="2">Leaves</tissue>
    </source>
</reference>
<dbReference type="Gramene" id="mRNA:HanXRQr2_Chr16g0754851">
    <property type="protein sequence ID" value="CDS:HanXRQr2_Chr16g0754851.1"/>
    <property type="gene ID" value="HanXRQr2_Chr16g0754851"/>
</dbReference>
<dbReference type="AlphaFoldDB" id="A0A251S0F2"/>
<reference evidence="1 3" key="1">
    <citation type="journal article" date="2017" name="Nature">
        <title>The sunflower genome provides insights into oil metabolism, flowering and Asterid evolution.</title>
        <authorList>
            <person name="Badouin H."/>
            <person name="Gouzy J."/>
            <person name="Grassa C.J."/>
            <person name="Murat F."/>
            <person name="Staton S.E."/>
            <person name="Cottret L."/>
            <person name="Lelandais-Briere C."/>
            <person name="Owens G.L."/>
            <person name="Carrere S."/>
            <person name="Mayjonade B."/>
            <person name="Legrand L."/>
            <person name="Gill N."/>
            <person name="Kane N.C."/>
            <person name="Bowers J.E."/>
            <person name="Hubner S."/>
            <person name="Bellec A."/>
            <person name="Berard A."/>
            <person name="Berges H."/>
            <person name="Blanchet N."/>
            <person name="Boniface M.C."/>
            <person name="Brunel D."/>
            <person name="Catrice O."/>
            <person name="Chaidir N."/>
            <person name="Claudel C."/>
            <person name="Donnadieu C."/>
            <person name="Faraut T."/>
            <person name="Fievet G."/>
            <person name="Helmstetter N."/>
            <person name="King M."/>
            <person name="Knapp S.J."/>
            <person name="Lai Z."/>
            <person name="Le Paslier M.C."/>
            <person name="Lippi Y."/>
            <person name="Lorenzon L."/>
            <person name="Mandel J.R."/>
            <person name="Marage G."/>
            <person name="Marchand G."/>
            <person name="Marquand E."/>
            <person name="Bret-Mestries E."/>
            <person name="Morien E."/>
            <person name="Nambeesan S."/>
            <person name="Nguyen T."/>
            <person name="Pegot-Espagnet P."/>
            <person name="Pouilly N."/>
            <person name="Raftis F."/>
            <person name="Sallet E."/>
            <person name="Schiex T."/>
            <person name="Thomas J."/>
            <person name="Vandecasteele C."/>
            <person name="Vares D."/>
            <person name="Vear F."/>
            <person name="Vautrin S."/>
            <person name="Crespi M."/>
            <person name="Mangin B."/>
            <person name="Burke J.M."/>
            <person name="Salse J."/>
            <person name="Munos S."/>
            <person name="Vincourt P."/>
            <person name="Rieseberg L.H."/>
            <person name="Langlade N.B."/>
        </authorList>
    </citation>
    <scope>NUCLEOTIDE SEQUENCE [LARGE SCALE GENOMIC DNA]</scope>
    <source>
        <strain evidence="3">cv. SF193</strain>
        <tissue evidence="1">Leaves</tissue>
    </source>
</reference>
<accession>A0A251S0F2</accession>
<dbReference type="Proteomes" id="UP000215914">
    <property type="component" value="Chromosome 16"/>
</dbReference>
<dbReference type="EMBL" id="CM007905">
    <property type="protein sequence ID" value="OTF91952.1"/>
    <property type="molecule type" value="Genomic_DNA"/>
</dbReference>
<evidence type="ECO:0000313" key="2">
    <source>
        <dbReference type="EMBL" id="OTF91952.1"/>
    </source>
</evidence>
<dbReference type="EMBL" id="MNCJ02000331">
    <property type="protein sequence ID" value="KAF5760554.1"/>
    <property type="molecule type" value="Genomic_DNA"/>
</dbReference>
<organism evidence="2 3">
    <name type="scientific">Helianthus annuus</name>
    <name type="common">Common sunflower</name>
    <dbReference type="NCBI Taxonomy" id="4232"/>
    <lineage>
        <taxon>Eukaryota</taxon>
        <taxon>Viridiplantae</taxon>
        <taxon>Streptophyta</taxon>
        <taxon>Embryophyta</taxon>
        <taxon>Tracheophyta</taxon>
        <taxon>Spermatophyta</taxon>
        <taxon>Magnoliopsida</taxon>
        <taxon>eudicotyledons</taxon>
        <taxon>Gunneridae</taxon>
        <taxon>Pentapetalae</taxon>
        <taxon>asterids</taxon>
        <taxon>campanulids</taxon>
        <taxon>Asterales</taxon>
        <taxon>Asteraceae</taxon>
        <taxon>Asteroideae</taxon>
        <taxon>Heliantheae alliance</taxon>
        <taxon>Heliantheae</taxon>
        <taxon>Helianthus</taxon>
    </lineage>
</organism>
<gene>
    <name evidence="2" type="ORF">HannXRQ_Chr16g0516561</name>
    <name evidence="1" type="ORF">HanXRQr2_Chr16g0754851</name>
</gene>
<evidence type="ECO:0000313" key="1">
    <source>
        <dbReference type="EMBL" id="KAF5760554.1"/>
    </source>
</evidence>